<evidence type="ECO:0000256" key="11">
    <source>
        <dbReference type="ARBA" id="ARBA00069173"/>
    </source>
</evidence>
<dbReference type="InterPro" id="IPR036068">
    <property type="entry name" value="Nicotinate_pribotase-like_C"/>
</dbReference>
<evidence type="ECO:0000259" key="12">
    <source>
        <dbReference type="Pfam" id="PF01729"/>
    </source>
</evidence>
<sequence length="283" mass="29896">MPEPLAPNDYLPLVKAALAEDIGGGDATTLALVPEDSVATAVMVAREPLVMAGVDLALAAFAQVDERVEFGIEVLDGQQGGLGQALLRVQGPTRALLTAERTALNFVQRLAGVATLTAQFVEQIVGTRAQILDTRKTTPGWRALEKYAVACGGGRNHRVGLHDQLMIKDNHLAVVGGDVAEAIRLARKASPELKIEVEADTVDQAQRAAVAGADIILLDNMNCDELREAIRRIDGRARIEASGGVTLETVREIAETGVDFISVGALTHSAPSIDIALDFDPVA</sequence>
<dbReference type="InterPro" id="IPR002638">
    <property type="entry name" value="Quinolinate_PRibosylTrfase_C"/>
</dbReference>
<evidence type="ECO:0000256" key="6">
    <source>
        <dbReference type="ARBA" id="ARBA00022642"/>
    </source>
</evidence>
<dbReference type="Pfam" id="PF01729">
    <property type="entry name" value="QRPTase_C"/>
    <property type="match status" value="1"/>
</dbReference>
<evidence type="ECO:0000256" key="1">
    <source>
        <dbReference type="ARBA" id="ARBA00003237"/>
    </source>
</evidence>
<dbReference type="UniPathway" id="UPA00253">
    <property type="reaction ID" value="UER00331"/>
</dbReference>
<evidence type="ECO:0000256" key="5">
    <source>
        <dbReference type="ARBA" id="ARBA00011944"/>
    </source>
</evidence>
<comment type="subunit">
    <text evidence="4">Hexamer formed by 3 homodimers.</text>
</comment>
<evidence type="ECO:0000256" key="10">
    <source>
        <dbReference type="ARBA" id="ARBA00047445"/>
    </source>
</evidence>
<dbReference type="EC" id="2.4.2.19" evidence="5"/>
<evidence type="ECO:0000256" key="8">
    <source>
        <dbReference type="ARBA" id="ARBA00022679"/>
    </source>
</evidence>
<dbReference type="GO" id="GO:0009435">
    <property type="term" value="P:NAD+ biosynthetic process"/>
    <property type="evidence" value="ECO:0007669"/>
    <property type="project" value="UniProtKB-UniPathway"/>
</dbReference>
<accession>A0A381YWT4</accession>
<dbReference type="GO" id="GO:0005737">
    <property type="term" value="C:cytoplasm"/>
    <property type="evidence" value="ECO:0007669"/>
    <property type="project" value="TreeGrafter"/>
</dbReference>
<dbReference type="PANTHER" id="PTHR32179">
    <property type="entry name" value="NICOTINATE-NUCLEOTIDE PYROPHOSPHORYLASE [CARBOXYLATING]"/>
    <property type="match status" value="1"/>
</dbReference>
<dbReference type="SUPFAM" id="SSF54675">
    <property type="entry name" value="Nicotinate/Quinolinate PRTase N-terminal domain-like"/>
    <property type="match status" value="1"/>
</dbReference>
<dbReference type="FunFam" id="3.20.20.70:FF:000030">
    <property type="entry name" value="Nicotinate-nucleotide pyrophosphorylase, carboxylating"/>
    <property type="match status" value="1"/>
</dbReference>
<dbReference type="Gene3D" id="3.90.1170.20">
    <property type="entry name" value="Quinolinate phosphoribosyl transferase, N-terminal domain"/>
    <property type="match status" value="1"/>
</dbReference>
<evidence type="ECO:0000256" key="7">
    <source>
        <dbReference type="ARBA" id="ARBA00022676"/>
    </source>
</evidence>
<dbReference type="Gene3D" id="3.20.20.70">
    <property type="entry name" value="Aldolase class I"/>
    <property type="match status" value="1"/>
</dbReference>
<dbReference type="PIRSF" id="PIRSF006250">
    <property type="entry name" value="NadC_ModD"/>
    <property type="match status" value="1"/>
</dbReference>
<evidence type="ECO:0000313" key="14">
    <source>
        <dbReference type="EMBL" id="SVA81475.1"/>
    </source>
</evidence>
<evidence type="ECO:0000259" key="13">
    <source>
        <dbReference type="Pfam" id="PF02749"/>
    </source>
</evidence>
<comment type="pathway">
    <text evidence="2">Cofactor biosynthesis; NAD(+) biosynthesis; nicotinate D-ribonucleotide from quinolinate: step 1/1.</text>
</comment>
<name>A0A381YWT4_9ZZZZ</name>
<dbReference type="InterPro" id="IPR027277">
    <property type="entry name" value="NadC/ModD"/>
</dbReference>
<keyword evidence="6" id="KW-0662">Pyridine nucleotide biosynthesis</keyword>
<reference evidence="14" key="1">
    <citation type="submission" date="2018-05" db="EMBL/GenBank/DDBJ databases">
        <authorList>
            <person name="Lanie J.A."/>
            <person name="Ng W.-L."/>
            <person name="Kazmierczak K.M."/>
            <person name="Andrzejewski T.M."/>
            <person name="Davidsen T.M."/>
            <person name="Wayne K.J."/>
            <person name="Tettelin H."/>
            <person name="Glass J.I."/>
            <person name="Rusch D."/>
            <person name="Podicherti R."/>
            <person name="Tsui H.-C.T."/>
            <person name="Winkler M.E."/>
        </authorList>
    </citation>
    <scope>NUCLEOTIDE SEQUENCE</scope>
</reference>
<dbReference type="InterPro" id="IPR037128">
    <property type="entry name" value="Quinolinate_PRibosylTase_N_sf"/>
</dbReference>
<dbReference type="CDD" id="cd01572">
    <property type="entry name" value="QPRTase"/>
    <property type="match status" value="1"/>
</dbReference>
<dbReference type="InterPro" id="IPR022412">
    <property type="entry name" value="Quinolinate_PRibosylTrfase_N"/>
</dbReference>
<dbReference type="NCBIfam" id="TIGR00078">
    <property type="entry name" value="nadC"/>
    <property type="match status" value="1"/>
</dbReference>
<evidence type="ECO:0000256" key="9">
    <source>
        <dbReference type="ARBA" id="ARBA00033102"/>
    </source>
</evidence>
<proteinExistence type="inferred from homology"/>
<dbReference type="GO" id="GO:0034213">
    <property type="term" value="P:quinolinate catabolic process"/>
    <property type="evidence" value="ECO:0007669"/>
    <property type="project" value="TreeGrafter"/>
</dbReference>
<dbReference type="PANTHER" id="PTHR32179:SF3">
    <property type="entry name" value="NICOTINATE-NUCLEOTIDE PYROPHOSPHORYLASE [CARBOXYLATING]"/>
    <property type="match status" value="1"/>
</dbReference>
<comment type="function">
    <text evidence="1">Involved in the catabolism of quinolinic acid (QA).</text>
</comment>
<dbReference type="InterPro" id="IPR004393">
    <property type="entry name" value="NadC"/>
</dbReference>
<protein>
    <recommendedName>
        <fullName evidence="11">Probable nicotinate-nucleotide pyrophosphorylase [carboxylating]</fullName>
        <ecNumber evidence="5">2.4.2.19</ecNumber>
    </recommendedName>
    <alternativeName>
        <fullName evidence="9">Quinolinate phosphoribosyltransferase [decarboxylating]</fullName>
    </alternativeName>
</protein>
<evidence type="ECO:0000256" key="2">
    <source>
        <dbReference type="ARBA" id="ARBA00004893"/>
    </source>
</evidence>
<comment type="catalytic activity">
    <reaction evidence="10">
        <text>nicotinate beta-D-ribonucleotide + CO2 + diphosphate = quinolinate + 5-phospho-alpha-D-ribose 1-diphosphate + 2 H(+)</text>
        <dbReference type="Rhea" id="RHEA:12733"/>
        <dbReference type="ChEBI" id="CHEBI:15378"/>
        <dbReference type="ChEBI" id="CHEBI:16526"/>
        <dbReference type="ChEBI" id="CHEBI:29959"/>
        <dbReference type="ChEBI" id="CHEBI:33019"/>
        <dbReference type="ChEBI" id="CHEBI:57502"/>
        <dbReference type="ChEBI" id="CHEBI:58017"/>
        <dbReference type="EC" id="2.4.2.19"/>
    </reaction>
</comment>
<dbReference type="AlphaFoldDB" id="A0A381YWT4"/>
<dbReference type="EMBL" id="UINC01019262">
    <property type="protein sequence ID" value="SVA81475.1"/>
    <property type="molecule type" value="Genomic_DNA"/>
</dbReference>
<keyword evidence="8" id="KW-0808">Transferase</keyword>
<comment type="similarity">
    <text evidence="3">Belongs to the NadC/ModD family.</text>
</comment>
<evidence type="ECO:0000256" key="4">
    <source>
        <dbReference type="ARBA" id="ARBA00011218"/>
    </source>
</evidence>
<dbReference type="Pfam" id="PF02749">
    <property type="entry name" value="QRPTase_N"/>
    <property type="match status" value="1"/>
</dbReference>
<dbReference type="FunFam" id="3.90.1170.20:FF:000001">
    <property type="entry name" value="Nicotinate-nucleotide diphosphorylase (Carboxylating)"/>
    <property type="match status" value="1"/>
</dbReference>
<dbReference type="SUPFAM" id="SSF51690">
    <property type="entry name" value="Nicotinate/Quinolinate PRTase C-terminal domain-like"/>
    <property type="match status" value="1"/>
</dbReference>
<organism evidence="14">
    <name type="scientific">marine metagenome</name>
    <dbReference type="NCBI Taxonomy" id="408172"/>
    <lineage>
        <taxon>unclassified sequences</taxon>
        <taxon>metagenomes</taxon>
        <taxon>ecological metagenomes</taxon>
    </lineage>
</organism>
<gene>
    <name evidence="14" type="ORF">METZ01_LOCUS134329</name>
</gene>
<feature type="domain" description="Quinolinate phosphoribosyl transferase C-terminal" evidence="12">
    <location>
        <begin position="113"/>
        <end position="278"/>
    </location>
</feature>
<evidence type="ECO:0000256" key="3">
    <source>
        <dbReference type="ARBA" id="ARBA00009400"/>
    </source>
</evidence>
<keyword evidence="7" id="KW-0328">Glycosyltransferase</keyword>
<dbReference type="GO" id="GO:0004514">
    <property type="term" value="F:nicotinate-nucleotide diphosphorylase (carboxylating) activity"/>
    <property type="evidence" value="ECO:0007669"/>
    <property type="project" value="UniProtKB-EC"/>
</dbReference>
<dbReference type="InterPro" id="IPR013785">
    <property type="entry name" value="Aldolase_TIM"/>
</dbReference>
<feature type="domain" description="Quinolinate phosphoribosyl transferase N-terminal" evidence="13">
    <location>
        <begin position="26"/>
        <end position="110"/>
    </location>
</feature>